<dbReference type="EMBL" id="CP003587">
    <property type="protein sequence ID" value="AGY60019.1"/>
    <property type="molecule type" value="Genomic_DNA"/>
</dbReference>
<keyword evidence="4" id="KW-1185">Reference proteome</keyword>
<feature type="domain" description="DUF4440" evidence="2">
    <location>
        <begin position="37"/>
        <end position="147"/>
    </location>
</feature>
<gene>
    <name evidence="3" type="ORF">GKIL_3773</name>
</gene>
<dbReference type="SUPFAM" id="SSF54427">
    <property type="entry name" value="NTF2-like"/>
    <property type="match status" value="1"/>
</dbReference>
<reference evidence="3 4" key="1">
    <citation type="journal article" date="2013" name="PLoS ONE">
        <title>Cultivation and Complete Genome Sequencing of Gloeobacter kilaueensis sp. nov., from a Lava Cave in Kilauea Caldera, Hawai'i.</title>
        <authorList>
            <person name="Saw J.H."/>
            <person name="Schatz M."/>
            <person name="Brown M.V."/>
            <person name="Kunkel D.D."/>
            <person name="Foster J.S."/>
            <person name="Shick H."/>
            <person name="Christensen S."/>
            <person name="Hou S."/>
            <person name="Wan X."/>
            <person name="Donachie S.P."/>
        </authorList>
    </citation>
    <scope>NUCLEOTIDE SEQUENCE [LARGE SCALE GENOMIC DNA]</scope>
    <source>
        <strain evidence="4">JS</strain>
    </source>
</reference>
<name>U5QQV1_GLOK1</name>
<accession>U5QQV1</accession>
<dbReference type="RefSeq" id="WP_023175337.1">
    <property type="nucleotide sequence ID" value="NC_022600.1"/>
</dbReference>
<evidence type="ECO:0000313" key="3">
    <source>
        <dbReference type="EMBL" id="AGY60019.1"/>
    </source>
</evidence>
<keyword evidence="1" id="KW-0732">Signal</keyword>
<dbReference type="InterPro" id="IPR032710">
    <property type="entry name" value="NTF2-like_dom_sf"/>
</dbReference>
<evidence type="ECO:0000256" key="1">
    <source>
        <dbReference type="SAM" id="SignalP"/>
    </source>
</evidence>
<organism evidence="3 4">
    <name type="scientific">Gloeobacter kilaueensis (strain ATCC BAA-2537 / CCAP 1431/1 / ULC 316 / JS1)</name>
    <dbReference type="NCBI Taxonomy" id="1183438"/>
    <lineage>
        <taxon>Bacteria</taxon>
        <taxon>Bacillati</taxon>
        <taxon>Cyanobacteriota</taxon>
        <taxon>Cyanophyceae</taxon>
        <taxon>Gloeobacterales</taxon>
        <taxon>Gloeobacteraceae</taxon>
        <taxon>Gloeobacter</taxon>
    </lineage>
</organism>
<dbReference type="Pfam" id="PF14534">
    <property type="entry name" value="DUF4440"/>
    <property type="match status" value="1"/>
</dbReference>
<protein>
    <recommendedName>
        <fullName evidence="2">DUF4440 domain-containing protein</fullName>
    </recommendedName>
</protein>
<feature type="signal peptide" evidence="1">
    <location>
        <begin position="1"/>
        <end position="24"/>
    </location>
</feature>
<proteinExistence type="predicted"/>
<evidence type="ECO:0000259" key="2">
    <source>
        <dbReference type="Pfam" id="PF14534"/>
    </source>
</evidence>
<dbReference type="KEGG" id="glj:GKIL_3773"/>
<dbReference type="OrthoDB" id="1492465at2"/>
<evidence type="ECO:0000313" key="4">
    <source>
        <dbReference type="Proteomes" id="UP000017396"/>
    </source>
</evidence>
<dbReference type="STRING" id="1183438.GKIL_3773"/>
<sequence length="154" mass="17095">MLRRRLFIGASLTLVLTRAKNAHALEADGDAEARTQITGLLNRYTNLIVARDYEAVAALFAPDGEILNPGSDPVRGKKVIAGFLSGFARYEILVYDIHPSELVVHGNTALQSGSYFQHVRDPDGKLIEASGQFEASWERNDSGQWQIRQMRTHS</sequence>
<dbReference type="AlphaFoldDB" id="U5QQV1"/>
<dbReference type="Proteomes" id="UP000017396">
    <property type="component" value="Chromosome"/>
</dbReference>
<dbReference type="HOGENOM" id="CLU_1701755_0_0_3"/>
<dbReference type="InterPro" id="IPR027843">
    <property type="entry name" value="DUF4440"/>
</dbReference>
<feature type="chain" id="PRO_5004663995" description="DUF4440 domain-containing protein" evidence="1">
    <location>
        <begin position="25"/>
        <end position="154"/>
    </location>
</feature>
<dbReference type="Gene3D" id="3.10.450.50">
    <property type="match status" value="1"/>
</dbReference>